<dbReference type="InParanoid" id="W3WW30"/>
<feature type="transmembrane region" description="Helical" evidence="6">
    <location>
        <begin position="151"/>
        <end position="173"/>
    </location>
</feature>
<accession>W3WW30</accession>
<dbReference type="AlphaFoldDB" id="W3WW30"/>
<dbReference type="HOGENOM" id="CLU_000960_22_2_1"/>
<reference evidence="9" key="1">
    <citation type="journal article" date="2015" name="BMC Genomics">
        <title>Genomic and transcriptomic analysis of the endophytic fungus Pestalotiopsis fici reveals its lifestyle and high potential for synthesis of natural products.</title>
        <authorList>
            <person name="Wang X."/>
            <person name="Zhang X."/>
            <person name="Liu L."/>
            <person name="Xiang M."/>
            <person name="Wang W."/>
            <person name="Sun X."/>
            <person name="Che Y."/>
            <person name="Guo L."/>
            <person name="Liu G."/>
            <person name="Guo L."/>
            <person name="Wang C."/>
            <person name="Yin W.B."/>
            <person name="Stadler M."/>
            <person name="Zhang X."/>
            <person name="Liu X."/>
        </authorList>
    </citation>
    <scope>NUCLEOTIDE SEQUENCE [LARGE SCALE GENOMIC DNA]</scope>
    <source>
        <strain evidence="9">W106-1 / CGMCC3.15140</strain>
    </source>
</reference>
<feature type="transmembrane region" description="Helical" evidence="6">
    <location>
        <begin position="433"/>
        <end position="454"/>
    </location>
</feature>
<feature type="transmembrane region" description="Helical" evidence="6">
    <location>
        <begin position="331"/>
        <end position="356"/>
    </location>
</feature>
<comment type="subcellular location">
    <subcellularLocation>
        <location evidence="1">Membrane</location>
        <topology evidence="1">Multi-pass membrane protein</topology>
    </subcellularLocation>
</comment>
<keyword evidence="9" id="KW-1185">Reference proteome</keyword>
<dbReference type="eggNOG" id="KOG0254">
    <property type="taxonomic scope" value="Eukaryota"/>
</dbReference>
<dbReference type="InterPro" id="IPR011701">
    <property type="entry name" value="MFS"/>
</dbReference>
<dbReference type="InterPro" id="IPR036259">
    <property type="entry name" value="MFS_trans_sf"/>
</dbReference>
<feature type="transmembrane region" description="Helical" evidence="6">
    <location>
        <begin position="98"/>
        <end position="118"/>
    </location>
</feature>
<dbReference type="PANTHER" id="PTHR23501">
    <property type="entry name" value="MAJOR FACILITATOR SUPERFAMILY"/>
    <property type="match status" value="1"/>
</dbReference>
<evidence type="ECO:0000256" key="1">
    <source>
        <dbReference type="ARBA" id="ARBA00004141"/>
    </source>
</evidence>
<feature type="transmembrane region" description="Helical" evidence="6">
    <location>
        <begin position="533"/>
        <end position="555"/>
    </location>
</feature>
<dbReference type="GO" id="GO:0022857">
    <property type="term" value="F:transmembrane transporter activity"/>
    <property type="evidence" value="ECO:0007669"/>
    <property type="project" value="InterPro"/>
</dbReference>
<name>W3WW30_PESFW</name>
<dbReference type="GeneID" id="19275158"/>
<dbReference type="PANTHER" id="PTHR23501:SF43">
    <property type="entry name" value="MULTIDRUG TRANSPORTER, PUTATIVE (AFU_ORTHOLOGUE AFUA_6G03040)-RELATED"/>
    <property type="match status" value="1"/>
</dbReference>
<protein>
    <recommendedName>
        <fullName evidence="7">Major facilitator superfamily (MFS) profile domain-containing protein</fullName>
    </recommendedName>
</protein>
<evidence type="ECO:0000256" key="4">
    <source>
        <dbReference type="ARBA" id="ARBA00023136"/>
    </source>
</evidence>
<feature type="transmembrane region" description="Helical" evidence="6">
    <location>
        <begin position="401"/>
        <end position="421"/>
    </location>
</feature>
<feature type="domain" description="Major facilitator superfamily (MFS) profile" evidence="7">
    <location>
        <begin position="61"/>
        <end position="559"/>
    </location>
</feature>
<feature type="transmembrane region" description="Helical" evidence="6">
    <location>
        <begin position="58"/>
        <end position="86"/>
    </location>
</feature>
<dbReference type="GO" id="GO:0005886">
    <property type="term" value="C:plasma membrane"/>
    <property type="evidence" value="ECO:0007669"/>
    <property type="project" value="TreeGrafter"/>
</dbReference>
<proteinExistence type="predicted"/>
<dbReference type="OMA" id="HRIMEDI"/>
<dbReference type="RefSeq" id="XP_007836917.1">
    <property type="nucleotide sequence ID" value="XM_007838726.1"/>
</dbReference>
<dbReference type="OrthoDB" id="440553at2759"/>
<feature type="transmembrane region" description="Helical" evidence="6">
    <location>
        <begin position="475"/>
        <end position="493"/>
    </location>
</feature>
<evidence type="ECO:0000259" key="7">
    <source>
        <dbReference type="PROSITE" id="PS50850"/>
    </source>
</evidence>
<evidence type="ECO:0000256" key="6">
    <source>
        <dbReference type="SAM" id="Phobius"/>
    </source>
</evidence>
<organism evidence="8 9">
    <name type="scientific">Pestalotiopsis fici (strain W106-1 / CGMCC3.15140)</name>
    <dbReference type="NCBI Taxonomy" id="1229662"/>
    <lineage>
        <taxon>Eukaryota</taxon>
        <taxon>Fungi</taxon>
        <taxon>Dikarya</taxon>
        <taxon>Ascomycota</taxon>
        <taxon>Pezizomycotina</taxon>
        <taxon>Sordariomycetes</taxon>
        <taxon>Xylariomycetidae</taxon>
        <taxon>Amphisphaeriales</taxon>
        <taxon>Sporocadaceae</taxon>
        <taxon>Pestalotiopsis</taxon>
    </lineage>
</organism>
<keyword evidence="4 6" id="KW-0472">Membrane</keyword>
<evidence type="ECO:0000313" key="8">
    <source>
        <dbReference type="EMBL" id="ETS78083.1"/>
    </source>
</evidence>
<dbReference type="InterPro" id="IPR020846">
    <property type="entry name" value="MFS_dom"/>
</dbReference>
<dbReference type="Proteomes" id="UP000030651">
    <property type="component" value="Unassembled WGS sequence"/>
</dbReference>
<evidence type="ECO:0000256" key="3">
    <source>
        <dbReference type="ARBA" id="ARBA00022989"/>
    </source>
</evidence>
<evidence type="ECO:0000313" key="9">
    <source>
        <dbReference type="Proteomes" id="UP000030651"/>
    </source>
</evidence>
<evidence type="ECO:0000256" key="2">
    <source>
        <dbReference type="ARBA" id="ARBA00022692"/>
    </source>
</evidence>
<dbReference type="PROSITE" id="PS50850">
    <property type="entry name" value="MFS"/>
    <property type="match status" value="1"/>
</dbReference>
<dbReference type="EMBL" id="KI912115">
    <property type="protein sequence ID" value="ETS78083.1"/>
    <property type="molecule type" value="Genomic_DNA"/>
</dbReference>
<dbReference type="Gene3D" id="1.20.1250.20">
    <property type="entry name" value="MFS general substrate transporter like domains"/>
    <property type="match status" value="1"/>
</dbReference>
<evidence type="ECO:0000256" key="5">
    <source>
        <dbReference type="SAM" id="MobiDB-lite"/>
    </source>
</evidence>
<dbReference type="Pfam" id="PF07690">
    <property type="entry name" value="MFS_1"/>
    <property type="match status" value="1"/>
</dbReference>
<dbReference type="Gene3D" id="1.20.1720.10">
    <property type="entry name" value="Multidrug resistance protein D"/>
    <property type="match status" value="1"/>
</dbReference>
<feature type="transmembrane region" description="Helical" evidence="6">
    <location>
        <begin position="214"/>
        <end position="234"/>
    </location>
</feature>
<feature type="transmembrane region" description="Helical" evidence="6">
    <location>
        <begin position="376"/>
        <end position="394"/>
    </location>
</feature>
<gene>
    <name evidence="8" type="ORF">PFICI_10145</name>
</gene>
<keyword evidence="2 6" id="KW-0812">Transmembrane</keyword>
<dbReference type="SUPFAM" id="SSF103473">
    <property type="entry name" value="MFS general substrate transporter"/>
    <property type="match status" value="1"/>
</dbReference>
<feature type="transmembrane region" description="Helical" evidence="6">
    <location>
        <begin position="185"/>
        <end position="208"/>
    </location>
</feature>
<dbReference type="KEGG" id="pfy:PFICI_10145"/>
<feature type="transmembrane region" description="Helical" evidence="6">
    <location>
        <begin position="125"/>
        <end position="145"/>
    </location>
</feature>
<feature type="compositionally biased region" description="Polar residues" evidence="5">
    <location>
        <begin position="1"/>
        <end position="15"/>
    </location>
</feature>
<feature type="transmembrane region" description="Helical" evidence="6">
    <location>
        <begin position="292"/>
        <end position="311"/>
    </location>
</feature>
<feature type="region of interest" description="Disordered" evidence="5">
    <location>
        <begin position="1"/>
        <end position="46"/>
    </location>
</feature>
<sequence length="563" mass="59651">MTAQEETPNDSNAPPQTVGGAKVPISDGSVLSSEPCRDSMPSDETGQPAKEYLTGIRFWAVSIVIAVVLFLVNMEATVVATSLVAITDELGGFDIESWILSSYLLGYVGSIVLAAKLSDAFGRKTITLICIAIFTIFSGGCAAAASTTQIVILRAFQGLGGGGCFALATILLIELVPPHKYGQYVAYTGIAIAIGSVSGPLIGGAISAHTTWRWIFLINVPVGVVIFAGAYLGIPNGFPFHHENPTSSEKQKVAGHALEKLDIPGASLLLLASITLTAAFEQAGSRFAWNSPLIIVLLVLSPILWILLVLWERRVSLAGKSREPVLPWEFLTDRVIVGMLLGFFLLGAPITVTVFQLPQRFQLVNGLSGFDAGVRILPFAGGITVGSSIGAKLASQFRLPAVYVVLFGSSLQIIGLALMTTLPSSLSVPATVYGYQVIAGFGCGVSYAVLYLMIPFTTGRRDRAVGMGTGNQFRMMGSAVALAIATTIFRTYTAPAFAKVAIDPSNESDLAVRIMALTDSAREELRESLAAGYIRQSLVTVVFAAVQIPAALLMWKKDQVLVV</sequence>
<keyword evidence="3 6" id="KW-1133">Transmembrane helix</keyword>